<protein>
    <submittedName>
        <fullName evidence="1">Sigma-70 family RNA polymerase sigma factor</fullName>
    </submittedName>
</protein>
<dbReference type="OrthoDB" id="9789599at2"/>
<keyword evidence="2" id="KW-1185">Reference proteome</keyword>
<dbReference type="EMBL" id="QZDT01000084">
    <property type="protein sequence ID" value="NBJ95371.1"/>
    <property type="molecule type" value="Genomic_DNA"/>
</dbReference>
<gene>
    <name evidence="1" type="ORF">D5281_23265</name>
</gene>
<dbReference type="Proteomes" id="UP001154420">
    <property type="component" value="Unassembled WGS sequence"/>
</dbReference>
<dbReference type="SUPFAM" id="SSF88659">
    <property type="entry name" value="Sigma3 and sigma4 domains of RNA polymerase sigma factors"/>
    <property type="match status" value="1"/>
</dbReference>
<name>A0A9X5BJT5_9FIRM</name>
<accession>A0A9X5BJT5</accession>
<organism evidence="1 2">
    <name type="scientific">Parablautia muri</name>
    <dbReference type="NCBI Taxonomy" id="2320879"/>
    <lineage>
        <taxon>Bacteria</taxon>
        <taxon>Bacillati</taxon>
        <taxon>Bacillota</taxon>
        <taxon>Clostridia</taxon>
        <taxon>Lachnospirales</taxon>
        <taxon>Lachnospiraceae</taxon>
        <taxon>Parablautia</taxon>
    </lineage>
</organism>
<dbReference type="RefSeq" id="WP_160562268.1">
    <property type="nucleotide sequence ID" value="NZ_QZDT01000084.1"/>
</dbReference>
<proteinExistence type="predicted"/>
<dbReference type="InterPro" id="IPR013324">
    <property type="entry name" value="RNA_pol_sigma_r3/r4-like"/>
</dbReference>
<dbReference type="InterPro" id="IPR036388">
    <property type="entry name" value="WH-like_DNA-bd_sf"/>
</dbReference>
<evidence type="ECO:0000313" key="2">
    <source>
        <dbReference type="Proteomes" id="UP001154420"/>
    </source>
</evidence>
<dbReference type="AlphaFoldDB" id="A0A9X5BJT5"/>
<evidence type="ECO:0000313" key="1">
    <source>
        <dbReference type="EMBL" id="NBJ95371.1"/>
    </source>
</evidence>
<sequence>MEITIKINGRFVSVEVSAEVADYLEQARRNNRKLYRERQRYWNGRECDGYIISTEGRLPYCATPEELVCQRETLDEILAVLALCTDTRRGRFLLYALYDFCYAEIAEMCGCTKGSVQTSINAVRKIFQKFWK</sequence>
<reference evidence="1" key="1">
    <citation type="submission" date="2018-09" db="EMBL/GenBank/DDBJ databases">
        <title>Murine metabolic-syndrome-specific gut microbial biobank.</title>
        <authorList>
            <person name="Liu C."/>
        </authorList>
    </citation>
    <scope>NUCLEOTIDE SEQUENCE</scope>
    <source>
        <strain evidence="1">D42-62</strain>
    </source>
</reference>
<dbReference type="Gene3D" id="1.10.10.10">
    <property type="entry name" value="Winged helix-like DNA-binding domain superfamily/Winged helix DNA-binding domain"/>
    <property type="match status" value="1"/>
</dbReference>
<comment type="caution">
    <text evidence="1">The sequence shown here is derived from an EMBL/GenBank/DDBJ whole genome shotgun (WGS) entry which is preliminary data.</text>
</comment>